<proteinExistence type="predicted"/>
<keyword evidence="1" id="KW-1133">Transmembrane helix</keyword>
<evidence type="ECO:0000313" key="2">
    <source>
        <dbReference type="EMBL" id="QBD80680.1"/>
    </source>
</evidence>
<dbReference type="EMBL" id="CP035758">
    <property type="protein sequence ID" value="QBD80680.1"/>
    <property type="molecule type" value="Genomic_DNA"/>
</dbReference>
<dbReference type="AlphaFoldDB" id="A0A4P6JYZ0"/>
<feature type="transmembrane region" description="Helical" evidence="1">
    <location>
        <begin position="94"/>
        <end position="117"/>
    </location>
</feature>
<dbReference type="PANTHER" id="PTHR35531:SF1">
    <property type="entry name" value="INNER MEMBRANE PROTEIN YBCI-RELATED"/>
    <property type="match status" value="1"/>
</dbReference>
<dbReference type="Pfam" id="PF04307">
    <property type="entry name" value="YdjM"/>
    <property type="match status" value="1"/>
</dbReference>
<dbReference type="Proteomes" id="UP000290365">
    <property type="component" value="Chromosome"/>
</dbReference>
<feature type="transmembrane region" description="Helical" evidence="1">
    <location>
        <begin position="137"/>
        <end position="164"/>
    </location>
</feature>
<evidence type="ECO:0000313" key="3">
    <source>
        <dbReference type="Proteomes" id="UP000290365"/>
    </source>
</evidence>
<organism evidence="2 3">
    <name type="scientific">Ktedonosporobacter rubrisoli</name>
    <dbReference type="NCBI Taxonomy" id="2509675"/>
    <lineage>
        <taxon>Bacteria</taxon>
        <taxon>Bacillati</taxon>
        <taxon>Chloroflexota</taxon>
        <taxon>Ktedonobacteria</taxon>
        <taxon>Ktedonobacterales</taxon>
        <taxon>Ktedonosporobacteraceae</taxon>
        <taxon>Ktedonosporobacter</taxon>
    </lineage>
</organism>
<accession>A0A4P6JYZ0</accession>
<name>A0A4P6JYZ0_KTERU</name>
<dbReference type="KEGG" id="kbs:EPA93_33785"/>
<evidence type="ECO:0000256" key="1">
    <source>
        <dbReference type="SAM" id="Phobius"/>
    </source>
</evidence>
<feature type="transmembrane region" description="Helical" evidence="1">
    <location>
        <begin position="185"/>
        <end position="206"/>
    </location>
</feature>
<keyword evidence="1" id="KW-0812">Transmembrane</keyword>
<evidence type="ECO:0008006" key="4">
    <source>
        <dbReference type="Google" id="ProtNLM"/>
    </source>
</evidence>
<protein>
    <recommendedName>
        <fullName evidence="4">Metal-dependent hydrolase</fullName>
    </recommendedName>
</protein>
<dbReference type="PANTHER" id="PTHR35531">
    <property type="entry name" value="INNER MEMBRANE PROTEIN YBCI-RELATED"/>
    <property type="match status" value="1"/>
</dbReference>
<dbReference type="OrthoDB" id="6163946at2"/>
<gene>
    <name evidence="2" type="ORF">EPA93_33785</name>
</gene>
<dbReference type="InterPro" id="IPR007404">
    <property type="entry name" value="YdjM-like"/>
</dbReference>
<keyword evidence="3" id="KW-1185">Reference proteome</keyword>
<sequence>MAGKLCVEVFMEGRSHLLIGLTAGVVLDSMIHLSGDPLTMAKAVPLVLIVRKAVYYGAVGFGALLPDIDNAHSIIGRKFGPISKEIQHLAGHRTLFHSILGLVLGSLLAMGLERLVIYLLGQRGFELPAELISTSHLVFVGILFGCIMHILADALTIGGVPLLWPIRKRYGFPPSAKWRFRTGSWPEFVIVWGFMILVALAIWQSIIII</sequence>
<reference evidence="2 3" key="1">
    <citation type="submission" date="2019-01" db="EMBL/GenBank/DDBJ databases">
        <title>Ktedonosporobacter rubrisoli SCAWS-G2.</title>
        <authorList>
            <person name="Huang Y."/>
            <person name="Yan B."/>
        </authorList>
    </citation>
    <scope>NUCLEOTIDE SEQUENCE [LARGE SCALE GENOMIC DNA]</scope>
    <source>
        <strain evidence="2 3">SCAWS-G2</strain>
    </source>
</reference>
<keyword evidence="1" id="KW-0472">Membrane</keyword>